<dbReference type="Gene3D" id="1.10.10.60">
    <property type="entry name" value="Homeodomain-like"/>
    <property type="match status" value="1"/>
</dbReference>
<dbReference type="InterPro" id="IPR009057">
    <property type="entry name" value="Homeodomain-like_sf"/>
</dbReference>
<name>A0ABR7WMB4_9SPHI</name>
<dbReference type="InterPro" id="IPR011110">
    <property type="entry name" value="Reg_prop"/>
</dbReference>
<comment type="caution">
    <text evidence="12">The sequence shown here is derived from an EMBL/GenBank/DDBJ whole genome shotgun (WGS) entry which is preliminary data.</text>
</comment>
<dbReference type="PRINTS" id="PR00344">
    <property type="entry name" value="BCTRLSENSOR"/>
</dbReference>
<keyword evidence="3 7" id="KW-0597">Phosphoprotein</keyword>
<evidence type="ECO:0000256" key="5">
    <source>
        <dbReference type="ARBA" id="ARBA00023125"/>
    </source>
</evidence>
<feature type="domain" description="Response regulatory" evidence="11">
    <location>
        <begin position="1123"/>
        <end position="1238"/>
    </location>
</feature>
<dbReference type="SUPFAM" id="SSF46689">
    <property type="entry name" value="Homeodomain-like"/>
    <property type="match status" value="1"/>
</dbReference>
<evidence type="ECO:0000256" key="7">
    <source>
        <dbReference type="PROSITE-ProRule" id="PRU00169"/>
    </source>
</evidence>
<feature type="domain" description="HTH araC/xylS-type" evidence="9">
    <location>
        <begin position="1270"/>
        <end position="1369"/>
    </location>
</feature>
<evidence type="ECO:0000256" key="6">
    <source>
        <dbReference type="ARBA" id="ARBA00023163"/>
    </source>
</evidence>
<evidence type="ECO:0000256" key="8">
    <source>
        <dbReference type="SAM" id="SignalP"/>
    </source>
</evidence>
<feature type="domain" description="Histidine kinase" evidence="10">
    <location>
        <begin position="858"/>
        <end position="1073"/>
    </location>
</feature>
<proteinExistence type="predicted"/>
<evidence type="ECO:0000313" key="12">
    <source>
        <dbReference type="EMBL" id="MBD1362462.1"/>
    </source>
</evidence>
<dbReference type="Gene3D" id="2.130.10.10">
    <property type="entry name" value="YVTN repeat-like/Quinoprotein amine dehydrogenase"/>
    <property type="match status" value="2"/>
</dbReference>
<accession>A0ABR7WMB4</accession>
<dbReference type="PROSITE" id="PS00041">
    <property type="entry name" value="HTH_ARAC_FAMILY_1"/>
    <property type="match status" value="1"/>
</dbReference>
<dbReference type="Gene3D" id="1.10.287.130">
    <property type="match status" value="1"/>
</dbReference>
<reference evidence="12 13" key="1">
    <citation type="submission" date="2020-09" db="EMBL/GenBank/DDBJ databases">
        <title>Novel species of Mucilaginibacter isolated from a glacier on the Tibetan Plateau.</title>
        <authorList>
            <person name="Liu Q."/>
            <person name="Xin Y.-H."/>
        </authorList>
    </citation>
    <scope>NUCLEOTIDE SEQUENCE [LARGE SCALE GENOMIC DNA]</scope>
    <source>
        <strain evidence="12 13">ZT4R22</strain>
    </source>
</reference>
<organism evidence="12 13">
    <name type="scientific">Mucilaginibacter pankratovii</name>
    <dbReference type="NCBI Taxonomy" id="2772110"/>
    <lineage>
        <taxon>Bacteria</taxon>
        <taxon>Pseudomonadati</taxon>
        <taxon>Bacteroidota</taxon>
        <taxon>Sphingobacteriia</taxon>
        <taxon>Sphingobacteriales</taxon>
        <taxon>Sphingobacteriaceae</taxon>
        <taxon>Mucilaginibacter</taxon>
    </lineage>
</organism>
<keyword evidence="6" id="KW-0804">Transcription</keyword>
<evidence type="ECO:0000256" key="4">
    <source>
        <dbReference type="ARBA" id="ARBA00023015"/>
    </source>
</evidence>
<dbReference type="SMART" id="SM00388">
    <property type="entry name" value="HisKA"/>
    <property type="match status" value="1"/>
</dbReference>
<comment type="catalytic activity">
    <reaction evidence="1">
        <text>ATP + protein L-histidine = ADP + protein N-phospho-L-histidine.</text>
        <dbReference type="EC" id="2.7.13.3"/>
    </reaction>
</comment>
<dbReference type="Gene3D" id="3.40.50.2300">
    <property type="match status" value="1"/>
</dbReference>
<evidence type="ECO:0000259" key="10">
    <source>
        <dbReference type="PROSITE" id="PS50109"/>
    </source>
</evidence>
<dbReference type="Pfam" id="PF07495">
    <property type="entry name" value="Y_Y_Y"/>
    <property type="match status" value="1"/>
</dbReference>
<dbReference type="InterPro" id="IPR013783">
    <property type="entry name" value="Ig-like_fold"/>
</dbReference>
<dbReference type="PANTHER" id="PTHR43547">
    <property type="entry name" value="TWO-COMPONENT HISTIDINE KINASE"/>
    <property type="match status" value="1"/>
</dbReference>
<dbReference type="InterPro" id="IPR015943">
    <property type="entry name" value="WD40/YVTN_repeat-like_dom_sf"/>
</dbReference>
<dbReference type="InterPro" id="IPR011006">
    <property type="entry name" value="CheY-like_superfamily"/>
</dbReference>
<dbReference type="Pfam" id="PF00072">
    <property type="entry name" value="Response_reg"/>
    <property type="match status" value="1"/>
</dbReference>
<dbReference type="EMBL" id="JACWMY010000001">
    <property type="protein sequence ID" value="MBD1362462.1"/>
    <property type="molecule type" value="Genomic_DNA"/>
</dbReference>
<dbReference type="Gene3D" id="3.30.565.10">
    <property type="entry name" value="Histidine kinase-like ATPase, C-terminal domain"/>
    <property type="match status" value="1"/>
</dbReference>
<dbReference type="CDD" id="cd00082">
    <property type="entry name" value="HisKA"/>
    <property type="match status" value="1"/>
</dbReference>
<sequence length="1389" mass="156728">MKKLCLPAFFLFAALLGYGQAPVKNKVLKYALKDGLSFGIVNSITQDADGFMWFATSDGLNRFDGSTFKVFKTKPGDSTGLSSNFVQKIFSDRVGNVWVSSRDGLSKLDTRSEKFTHYNLRNHNVVKNDVDNIAQAGNGNLWIASYGSGFSYFKTNSGDFISYDRSNLPQLTSDRIVSIFEDSEGLLWLGTQDGGINVFYQKNGKVTGKAANSVKFDGKPAERINEIFEDHLHNIWIATSSGLLYYDRNSDHFTQFHTRQQAIKSDTYIALNEDKEGNLLVGLQDGGLYKLPLKTFTANAADFKLTPVVGDDGYNMTQRSVQNIYLDRHQNIWLGTYGEGVYMVSSINEKFTRVQKVHEDASGKSLVRFYGMCQDSNGMLWFGTDGDGIYKTRPDGSIVKRYYADGRPGSLTDNAILTGYRDRDGNLWFGTYAKGLFRYNANTDSFTNYSHKSNDAKSLGANDVRVIYQDRKKNLWVGSNGGGLSLFDAATGTFTNYTRGNSTLSSYDVRAIIEDDKGNLLVGTYGGSLDYMDLKTKKFTGFFTVAEEKRYMPSQVIFALHLNQNKLWVGTEGDGLVVYDSGKHTFQCFNEKNQLANNTVYAIQQAANQSVWVSTNKGLSNIDLDRNSVKNFDQSNGLQGGQFNVGSVIYDKQNRAMYFGGTEGLNIFDPEAVNKSYFKPKVVITSLQIFGNQQEEQDQQGNGIALSKAINETRQLVLQPDQSVFSIQYTSLNYAYPQKGEFAYKLEGLDKTWNFVGNQHSAIYRYLPPGNYTFKVKCSNQDGVWFNDYATLQIRILPPWYKTWWAYLSYALALGLVIYYYLQYRANQAHLKYEIKLAQLSAEKDKELNERKLSFFTNISHEFRTPLTLIINPIKELLYHEREVDTSSLNIVYRNAKRLLSLVDQLLLFRKADSDAGTLTIYRLNIVELCKEVFLCFTHQAKAKGLNFEFICADQHIELFADREKIEIALFNLLSNAMKFTPAGGNVTVVLMQEEHQVNIEVIDTGYGINKDTEEKLYSKFYQQESGKGPSVGGFGIGLFLVKKFIEGHSGTIRHENNNGGGTKFIISLMKGSDHLSNQVIYQDSETTSVLLQELVATEMVESAVEEVNLLAEDPDVGAEMKSILVIDDNDDIREYLKLLFKNDYKVHSAINGREGLSIIKDVLPDIVISDVMMEQMTGIELCTAIREDMSISHIPVILLTSSASPEIKLKGIEGGADDYISKPFDKELLKARVAGILRNKNNLQKYFYNEITLNATNQKIPAEYKTFLDNCIKVVEKHLMDPDFNIQTLAGELGISHSSLYKKIKFISGQSANGFIRFIRLRKAAEILINSRHNIFETSFLVGINDIKYFREQFKKVFGINPSQYMKKYRKNLTEDLVTNEFVGRTGN</sequence>
<dbReference type="PROSITE" id="PS50109">
    <property type="entry name" value="HIS_KIN"/>
    <property type="match status" value="1"/>
</dbReference>
<dbReference type="Pfam" id="PF00512">
    <property type="entry name" value="HisKA"/>
    <property type="match status" value="1"/>
</dbReference>
<dbReference type="PROSITE" id="PS50110">
    <property type="entry name" value="RESPONSE_REGULATORY"/>
    <property type="match status" value="1"/>
</dbReference>
<dbReference type="InterPro" id="IPR036890">
    <property type="entry name" value="HATPase_C_sf"/>
</dbReference>
<feature type="chain" id="PRO_5047013119" description="histidine kinase" evidence="8">
    <location>
        <begin position="22"/>
        <end position="1389"/>
    </location>
</feature>
<dbReference type="InterPro" id="IPR003594">
    <property type="entry name" value="HATPase_dom"/>
</dbReference>
<dbReference type="SMART" id="SM00342">
    <property type="entry name" value="HTH_ARAC"/>
    <property type="match status" value="1"/>
</dbReference>
<evidence type="ECO:0000256" key="3">
    <source>
        <dbReference type="ARBA" id="ARBA00022553"/>
    </source>
</evidence>
<dbReference type="Pfam" id="PF12833">
    <property type="entry name" value="HTH_18"/>
    <property type="match status" value="1"/>
</dbReference>
<dbReference type="InterPro" id="IPR018060">
    <property type="entry name" value="HTH_AraC"/>
</dbReference>
<dbReference type="InterPro" id="IPR018062">
    <property type="entry name" value="HTH_AraC-typ_CS"/>
</dbReference>
<dbReference type="Gene3D" id="2.60.40.10">
    <property type="entry name" value="Immunoglobulins"/>
    <property type="match status" value="1"/>
</dbReference>
<dbReference type="SUPFAM" id="SSF55874">
    <property type="entry name" value="ATPase domain of HSP90 chaperone/DNA topoisomerase II/histidine kinase"/>
    <property type="match status" value="1"/>
</dbReference>
<keyword evidence="13" id="KW-1185">Reference proteome</keyword>
<dbReference type="EC" id="2.7.13.3" evidence="2"/>
<dbReference type="SUPFAM" id="SSF52172">
    <property type="entry name" value="CheY-like"/>
    <property type="match status" value="1"/>
</dbReference>
<evidence type="ECO:0000259" key="9">
    <source>
        <dbReference type="PROSITE" id="PS01124"/>
    </source>
</evidence>
<dbReference type="InterPro" id="IPR011123">
    <property type="entry name" value="Y_Y_Y"/>
</dbReference>
<keyword evidence="5" id="KW-0238">DNA-binding</keyword>
<dbReference type="Pfam" id="PF02518">
    <property type="entry name" value="HATPase_c"/>
    <property type="match status" value="1"/>
</dbReference>
<dbReference type="InterPro" id="IPR001789">
    <property type="entry name" value="Sig_transdc_resp-reg_receiver"/>
</dbReference>
<gene>
    <name evidence="12" type="ORF">IDJ77_01450</name>
</gene>
<keyword evidence="4" id="KW-0805">Transcription regulation</keyword>
<keyword evidence="8" id="KW-0732">Signal</keyword>
<dbReference type="InterPro" id="IPR004358">
    <property type="entry name" value="Sig_transdc_His_kin-like_C"/>
</dbReference>
<dbReference type="InterPro" id="IPR005467">
    <property type="entry name" value="His_kinase_dom"/>
</dbReference>
<evidence type="ECO:0000313" key="13">
    <source>
        <dbReference type="Proteomes" id="UP000606600"/>
    </source>
</evidence>
<dbReference type="SMART" id="SM00387">
    <property type="entry name" value="HATPase_c"/>
    <property type="match status" value="1"/>
</dbReference>
<dbReference type="Pfam" id="PF07494">
    <property type="entry name" value="Reg_prop"/>
    <property type="match status" value="5"/>
</dbReference>
<evidence type="ECO:0000259" key="11">
    <source>
        <dbReference type="PROSITE" id="PS50110"/>
    </source>
</evidence>
<dbReference type="InterPro" id="IPR003661">
    <property type="entry name" value="HisK_dim/P_dom"/>
</dbReference>
<dbReference type="PANTHER" id="PTHR43547:SF2">
    <property type="entry name" value="HYBRID SIGNAL TRANSDUCTION HISTIDINE KINASE C"/>
    <property type="match status" value="1"/>
</dbReference>
<protein>
    <recommendedName>
        <fullName evidence="2">histidine kinase</fullName>
        <ecNumber evidence="2">2.7.13.3</ecNumber>
    </recommendedName>
</protein>
<feature type="modified residue" description="4-aspartylphosphate" evidence="7">
    <location>
        <position position="1171"/>
    </location>
</feature>
<dbReference type="PROSITE" id="PS01124">
    <property type="entry name" value="HTH_ARAC_FAMILY_2"/>
    <property type="match status" value="1"/>
</dbReference>
<evidence type="ECO:0000256" key="2">
    <source>
        <dbReference type="ARBA" id="ARBA00012438"/>
    </source>
</evidence>
<evidence type="ECO:0000256" key="1">
    <source>
        <dbReference type="ARBA" id="ARBA00000085"/>
    </source>
</evidence>
<dbReference type="SUPFAM" id="SSF63829">
    <property type="entry name" value="Calcium-dependent phosphotriesterase"/>
    <property type="match status" value="3"/>
</dbReference>
<dbReference type="SMART" id="SM00448">
    <property type="entry name" value="REC"/>
    <property type="match status" value="1"/>
</dbReference>
<dbReference type="InterPro" id="IPR036097">
    <property type="entry name" value="HisK_dim/P_sf"/>
</dbReference>
<feature type="signal peptide" evidence="8">
    <location>
        <begin position="1"/>
        <end position="21"/>
    </location>
</feature>
<dbReference type="Proteomes" id="UP000606600">
    <property type="component" value="Unassembled WGS sequence"/>
</dbReference>
<dbReference type="SUPFAM" id="SSF47384">
    <property type="entry name" value="Homodimeric domain of signal transducing histidine kinase"/>
    <property type="match status" value="1"/>
</dbReference>